<dbReference type="STRING" id="1123282.SAMN02745823_02297"/>
<dbReference type="InterPro" id="IPR010181">
    <property type="entry name" value="CGCAxxGCC_motif"/>
</dbReference>
<evidence type="ECO:0000313" key="1">
    <source>
        <dbReference type="EMBL" id="SHI07811.1"/>
    </source>
</evidence>
<proteinExistence type="predicted"/>
<dbReference type="EMBL" id="FQXV01000007">
    <property type="protein sequence ID" value="SHI07811.1"/>
    <property type="molecule type" value="Genomic_DNA"/>
</dbReference>
<dbReference type="OrthoDB" id="369897at2"/>
<gene>
    <name evidence="1" type="ORF">SAMN02745823_02297</name>
</gene>
<dbReference type="RefSeq" id="WP_073079011.1">
    <property type="nucleotide sequence ID" value="NZ_FQXV01000007.1"/>
</dbReference>
<accession>A0A1M5Y6U0</accession>
<keyword evidence="2" id="KW-1185">Reference proteome</keyword>
<sequence>MDKQSRIDHAVETAKAAQIRDDICARSVLVGLSEILDDMPEEMITASLSLAGGTGGASGSCGAYCCGLLAVGLKYNAPLADERANPAVKQAGAAKFSEYRERFTQEMGTILCPELHKKVFGRSYRLCDPKEHEEFLSMPGHNVKCAEVVGVAARLAAEMLLAGED</sequence>
<evidence type="ECO:0000313" key="2">
    <source>
        <dbReference type="Proteomes" id="UP000183995"/>
    </source>
</evidence>
<dbReference type="Proteomes" id="UP000183995">
    <property type="component" value="Unassembled WGS sequence"/>
</dbReference>
<organism evidence="1 2">
    <name type="scientific">Sporobacter termitidis DSM 10068</name>
    <dbReference type="NCBI Taxonomy" id="1123282"/>
    <lineage>
        <taxon>Bacteria</taxon>
        <taxon>Bacillati</taxon>
        <taxon>Bacillota</taxon>
        <taxon>Clostridia</taxon>
        <taxon>Eubacteriales</taxon>
        <taxon>Oscillospiraceae</taxon>
        <taxon>Sporobacter</taxon>
    </lineage>
</organism>
<dbReference type="Pfam" id="PF09719">
    <property type="entry name" value="C_GCAxxG_C_C"/>
    <property type="match status" value="1"/>
</dbReference>
<name>A0A1M5Y6U0_9FIRM</name>
<protein>
    <submittedName>
        <fullName evidence="1">C_GCAxxG_C_C family probable redox protein</fullName>
    </submittedName>
</protein>
<reference evidence="1 2" key="1">
    <citation type="submission" date="2016-11" db="EMBL/GenBank/DDBJ databases">
        <authorList>
            <person name="Jaros S."/>
            <person name="Januszkiewicz K."/>
            <person name="Wedrychowicz H."/>
        </authorList>
    </citation>
    <scope>NUCLEOTIDE SEQUENCE [LARGE SCALE GENOMIC DNA]</scope>
    <source>
        <strain evidence="1 2">DSM 10068</strain>
    </source>
</reference>
<dbReference type="AlphaFoldDB" id="A0A1M5Y6U0"/>